<gene>
    <name evidence="1" type="ORF">TCEB3V08_LOCUS9158</name>
</gene>
<accession>A0A7R9D652</accession>
<protein>
    <submittedName>
        <fullName evidence="1">Uncharacterized protein</fullName>
    </submittedName>
</protein>
<reference evidence="1" key="1">
    <citation type="submission" date="2020-11" db="EMBL/GenBank/DDBJ databases">
        <authorList>
            <person name="Tran Van P."/>
        </authorList>
    </citation>
    <scope>NUCLEOTIDE SEQUENCE</scope>
</reference>
<dbReference type="AlphaFoldDB" id="A0A7R9D652"/>
<dbReference type="EMBL" id="OC320295">
    <property type="protein sequence ID" value="CAD7407712.1"/>
    <property type="molecule type" value="Genomic_DNA"/>
</dbReference>
<name>A0A7R9D652_TIMCR</name>
<sequence>MAARVRIQLRTSTCARVVMVSRASTARWWTIRASRLPAAMVVPVWRLRVNSRARVCPGGRGPPVMTMWMSVRQSLVKMAALVLTWWMVSGVSVRLNGRAVLASSSVWDNSTFTPMMPKLFVTCSTRQKS</sequence>
<proteinExistence type="predicted"/>
<evidence type="ECO:0000313" key="1">
    <source>
        <dbReference type="EMBL" id="CAD7407712.1"/>
    </source>
</evidence>
<organism evidence="1">
    <name type="scientific">Timema cristinae</name>
    <name type="common">Walking stick</name>
    <dbReference type="NCBI Taxonomy" id="61476"/>
    <lineage>
        <taxon>Eukaryota</taxon>
        <taxon>Metazoa</taxon>
        <taxon>Ecdysozoa</taxon>
        <taxon>Arthropoda</taxon>
        <taxon>Hexapoda</taxon>
        <taxon>Insecta</taxon>
        <taxon>Pterygota</taxon>
        <taxon>Neoptera</taxon>
        <taxon>Polyneoptera</taxon>
        <taxon>Phasmatodea</taxon>
        <taxon>Timematodea</taxon>
        <taxon>Timematoidea</taxon>
        <taxon>Timematidae</taxon>
        <taxon>Timema</taxon>
    </lineage>
</organism>